<dbReference type="GO" id="GO:0005886">
    <property type="term" value="C:plasma membrane"/>
    <property type="evidence" value="ECO:0007669"/>
    <property type="project" value="UniProtKB-SubCell"/>
</dbReference>
<dbReference type="EMBL" id="AMQN01003792">
    <property type="status" value="NOT_ANNOTATED_CDS"/>
    <property type="molecule type" value="Genomic_DNA"/>
</dbReference>
<keyword evidence="7 10" id="KW-0675">Receptor</keyword>
<feature type="transmembrane region" description="Helical" evidence="10">
    <location>
        <begin position="180"/>
        <end position="209"/>
    </location>
</feature>
<organism evidence="12">
    <name type="scientific">Capitella teleta</name>
    <name type="common">Polychaete worm</name>
    <dbReference type="NCBI Taxonomy" id="283909"/>
    <lineage>
        <taxon>Eukaryota</taxon>
        <taxon>Metazoa</taxon>
        <taxon>Spiralia</taxon>
        <taxon>Lophotrochozoa</taxon>
        <taxon>Annelida</taxon>
        <taxon>Polychaeta</taxon>
        <taxon>Sedentaria</taxon>
        <taxon>Scolecida</taxon>
        <taxon>Capitellidae</taxon>
        <taxon>Capitella</taxon>
    </lineage>
</organism>
<evidence type="ECO:0000256" key="9">
    <source>
        <dbReference type="ARBA" id="ARBA00023224"/>
    </source>
</evidence>
<dbReference type="AlphaFoldDB" id="R7VHQ5"/>
<evidence type="ECO:0000313" key="13">
    <source>
        <dbReference type="EnsemblMetazoa" id="CapteP53257"/>
    </source>
</evidence>
<feature type="non-terminal residue" evidence="12">
    <location>
        <position position="1"/>
    </location>
</feature>
<keyword evidence="3 10" id="KW-0812">Transmembrane</keyword>
<sequence length="337" mass="38811">DEATSKEMPTRDESLARVEIGVQALIFFLAVLGNCSVLLVLKYRKQKTSKMHLFIAHLSIADLMVAFFNILPQFAWDITLRFRGSDSLCRFIKFMQIAVIYASTYILVMTAIDRYIAICKPMNQYIWTRQRAHSMAFIVWGFSLLLSTPQLAIFQLQQIAPNSSTYDCWATFSPDWTLKIYSTFFSVTVYIVPFIILAVLYGRICCVVWGNLRKQQHSMDHHCNTNQKVTYKFNGTGQISIIPEHPNEKQCKCCNPLHKDICETKLKTIKLTFVVIIAYVLCWTPFMVTQMWWAFDSDAPANEPVFVMCLLLASLNSCCNPWIYMAFSSNFVRKVVP</sequence>
<keyword evidence="14" id="KW-1185">Reference proteome</keyword>
<dbReference type="PROSITE" id="PS00237">
    <property type="entry name" value="G_PROTEIN_RECEP_F1_1"/>
    <property type="match status" value="1"/>
</dbReference>
<reference evidence="12 14" key="2">
    <citation type="journal article" date="2013" name="Nature">
        <title>Insights into bilaterian evolution from three spiralian genomes.</title>
        <authorList>
            <person name="Simakov O."/>
            <person name="Marletaz F."/>
            <person name="Cho S.J."/>
            <person name="Edsinger-Gonzales E."/>
            <person name="Havlak P."/>
            <person name="Hellsten U."/>
            <person name="Kuo D.H."/>
            <person name="Larsson T."/>
            <person name="Lv J."/>
            <person name="Arendt D."/>
            <person name="Savage R."/>
            <person name="Osoegawa K."/>
            <person name="de Jong P."/>
            <person name="Grimwood J."/>
            <person name="Chapman J.A."/>
            <person name="Shapiro H."/>
            <person name="Aerts A."/>
            <person name="Otillar R.P."/>
            <person name="Terry A.Y."/>
            <person name="Boore J.L."/>
            <person name="Grigoriev I.V."/>
            <person name="Lindberg D.R."/>
            <person name="Seaver E.C."/>
            <person name="Weisblat D.A."/>
            <person name="Putnam N.H."/>
            <person name="Rokhsar D.S."/>
        </authorList>
    </citation>
    <scope>NUCLEOTIDE SEQUENCE</scope>
    <source>
        <strain evidence="12 14">I ESC-2004</strain>
    </source>
</reference>
<evidence type="ECO:0000256" key="1">
    <source>
        <dbReference type="ARBA" id="ARBA00004651"/>
    </source>
</evidence>
<feature type="non-terminal residue" evidence="12">
    <location>
        <position position="337"/>
    </location>
</feature>
<feature type="transmembrane region" description="Helical" evidence="10">
    <location>
        <begin position="271"/>
        <end position="293"/>
    </location>
</feature>
<dbReference type="PANTHER" id="PTHR24241">
    <property type="entry name" value="NEUROPEPTIDE RECEPTOR-RELATED G-PROTEIN COUPLED RECEPTOR"/>
    <property type="match status" value="1"/>
</dbReference>
<gene>
    <name evidence="12" type="ORF">CAPTEDRAFT_53257</name>
</gene>
<evidence type="ECO:0000256" key="7">
    <source>
        <dbReference type="ARBA" id="ARBA00023170"/>
    </source>
</evidence>
<evidence type="ECO:0000256" key="5">
    <source>
        <dbReference type="ARBA" id="ARBA00023040"/>
    </source>
</evidence>
<dbReference type="Proteomes" id="UP000014760">
    <property type="component" value="Unassembled WGS sequence"/>
</dbReference>
<keyword evidence="5 10" id="KW-0297">G-protein coupled receptor</keyword>
<dbReference type="Pfam" id="PF00001">
    <property type="entry name" value="7tm_1"/>
    <property type="match status" value="1"/>
</dbReference>
<dbReference type="InterPro" id="IPR001817">
    <property type="entry name" value="Vasoprsn_rcpt"/>
</dbReference>
<evidence type="ECO:0000256" key="8">
    <source>
        <dbReference type="ARBA" id="ARBA00023180"/>
    </source>
</evidence>
<dbReference type="GO" id="GO:0042277">
    <property type="term" value="F:peptide binding"/>
    <property type="evidence" value="ECO:0007669"/>
    <property type="project" value="TreeGrafter"/>
</dbReference>
<keyword evidence="4 10" id="KW-1133">Transmembrane helix</keyword>
<dbReference type="GO" id="GO:0032870">
    <property type="term" value="P:cellular response to hormone stimulus"/>
    <property type="evidence" value="ECO:0007669"/>
    <property type="project" value="TreeGrafter"/>
</dbReference>
<dbReference type="OrthoDB" id="6435638at2759"/>
<keyword evidence="2" id="KW-1003">Cell membrane</keyword>
<dbReference type="EMBL" id="KB291945">
    <property type="protein sequence ID" value="ELU18378.1"/>
    <property type="molecule type" value="Genomic_DNA"/>
</dbReference>
<accession>R7VHQ5</accession>
<evidence type="ECO:0000256" key="6">
    <source>
        <dbReference type="ARBA" id="ARBA00023136"/>
    </source>
</evidence>
<dbReference type="PANTHER" id="PTHR24241:SF161">
    <property type="entry name" value="G-PROTEIN COUPLED RECEPTORS FAMILY 1 PROFILE DOMAIN-CONTAINING PROTEIN"/>
    <property type="match status" value="1"/>
</dbReference>
<dbReference type="PRINTS" id="PR00237">
    <property type="entry name" value="GPCRRHODOPSN"/>
</dbReference>
<keyword evidence="8 10" id="KW-0325">Glycoprotein</keyword>
<dbReference type="PROSITE" id="PS50262">
    <property type="entry name" value="G_PROTEIN_RECEP_F1_2"/>
    <property type="match status" value="1"/>
</dbReference>
<dbReference type="Gene3D" id="1.20.1070.10">
    <property type="entry name" value="Rhodopsin 7-helix transmembrane proteins"/>
    <property type="match status" value="1"/>
</dbReference>
<name>R7VHQ5_CAPTE</name>
<dbReference type="CDD" id="cd15196">
    <property type="entry name" value="7tmA_Vasopressin_Oxytocin"/>
    <property type="match status" value="1"/>
</dbReference>
<evidence type="ECO:0000313" key="12">
    <source>
        <dbReference type="EMBL" id="ELU18378.1"/>
    </source>
</evidence>
<comment type="similarity">
    <text evidence="10">Belongs to the G-protein coupled receptor 1 family. Vasopressin/oxytocin receptor subfamily.</text>
</comment>
<feature type="transmembrane region" description="Helical" evidence="10">
    <location>
        <begin position="305"/>
        <end position="327"/>
    </location>
</feature>
<evidence type="ECO:0000259" key="11">
    <source>
        <dbReference type="PROSITE" id="PS50262"/>
    </source>
</evidence>
<keyword evidence="6 10" id="KW-0472">Membrane</keyword>
<keyword evidence="9 10" id="KW-0807">Transducer</keyword>
<dbReference type="OMA" id="QYFIFSM"/>
<evidence type="ECO:0000256" key="2">
    <source>
        <dbReference type="ARBA" id="ARBA00022475"/>
    </source>
</evidence>
<comment type="subcellular location">
    <subcellularLocation>
        <location evidence="1 10">Cell membrane</location>
        <topology evidence="1 10">Multi-pass membrane protein</topology>
    </subcellularLocation>
</comment>
<evidence type="ECO:0000313" key="14">
    <source>
        <dbReference type="Proteomes" id="UP000014760"/>
    </source>
</evidence>
<dbReference type="EnsemblMetazoa" id="CapteT53257">
    <property type="protein sequence ID" value="CapteP53257"/>
    <property type="gene ID" value="CapteG53257"/>
</dbReference>
<reference evidence="13" key="3">
    <citation type="submission" date="2015-06" db="UniProtKB">
        <authorList>
            <consortium name="EnsemblMetazoa"/>
        </authorList>
    </citation>
    <scope>IDENTIFICATION</scope>
</reference>
<protein>
    <recommendedName>
        <fullName evidence="11">G-protein coupled receptors family 1 profile domain-containing protein</fullName>
    </recommendedName>
</protein>
<feature type="transmembrane region" description="Helical" evidence="10">
    <location>
        <begin position="20"/>
        <end position="41"/>
    </location>
</feature>
<dbReference type="InterPro" id="IPR000276">
    <property type="entry name" value="GPCR_Rhodpsn"/>
</dbReference>
<evidence type="ECO:0000256" key="10">
    <source>
        <dbReference type="RuleBase" id="RU046427"/>
    </source>
</evidence>
<reference evidence="14" key="1">
    <citation type="submission" date="2012-12" db="EMBL/GenBank/DDBJ databases">
        <authorList>
            <person name="Hellsten U."/>
            <person name="Grimwood J."/>
            <person name="Chapman J.A."/>
            <person name="Shapiro H."/>
            <person name="Aerts A."/>
            <person name="Otillar R.P."/>
            <person name="Terry A.Y."/>
            <person name="Boore J.L."/>
            <person name="Simakov O."/>
            <person name="Marletaz F."/>
            <person name="Cho S.-J."/>
            <person name="Edsinger-Gonzales E."/>
            <person name="Havlak P."/>
            <person name="Kuo D.-H."/>
            <person name="Larsson T."/>
            <person name="Lv J."/>
            <person name="Arendt D."/>
            <person name="Savage R."/>
            <person name="Osoegawa K."/>
            <person name="de Jong P."/>
            <person name="Lindberg D.R."/>
            <person name="Seaver E.C."/>
            <person name="Weisblat D.A."/>
            <person name="Putnam N.H."/>
            <person name="Grigoriev I.V."/>
            <person name="Rokhsar D.S."/>
        </authorList>
    </citation>
    <scope>NUCLEOTIDE SEQUENCE</scope>
    <source>
        <strain evidence="14">I ESC-2004</strain>
    </source>
</reference>
<proteinExistence type="inferred from homology"/>
<evidence type="ECO:0000256" key="3">
    <source>
        <dbReference type="ARBA" id="ARBA00022692"/>
    </source>
</evidence>
<dbReference type="GO" id="GO:0005000">
    <property type="term" value="F:vasopressin receptor activity"/>
    <property type="evidence" value="ECO:0007669"/>
    <property type="project" value="InterPro"/>
</dbReference>
<feature type="domain" description="G-protein coupled receptors family 1 profile" evidence="11">
    <location>
        <begin position="33"/>
        <end position="324"/>
    </location>
</feature>
<dbReference type="STRING" id="283909.R7VHQ5"/>
<evidence type="ECO:0000256" key="4">
    <source>
        <dbReference type="ARBA" id="ARBA00022989"/>
    </source>
</evidence>
<feature type="transmembrane region" description="Helical" evidence="10">
    <location>
        <begin position="94"/>
        <end position="116"/>
    </location>
</feature>
<dbReference type="SUPFAM" id="SSF81321">
    <property type="entry name" value="Family A G protein-coupled receptor-like"/>
    <property type="match status" value="1"/>
</dbReference>
<feature type="transmembrane region" description="Helical" evidence="10">
    <location>
        <begin position="53"/>
        <end position="74"/>
    </location>
</feature>
<dbReference type="InterPro" id="IPR017452">
    <property type="entry name" value="GPCR_Rhodpsn_7TM"/>
</dbReference>
<feature type="transmembrane region" description="Helical" evidence="10">
    <location>
        <begin position="137"/>
        <end position="160"/>
    </location>
</feature>
<dbReference type="PRINTS" id="PR00896">
    <property type="entry name" value="VASOPRESSINR"/>
</dbReference>
<dbReference type="HOGENOM" id="CLU_009579_15_3_1"/>